<proteinExistence type="inferred from homology"/>
<evidence type="ECO:0000313" key="5">
    <source>
        <dbReference type="Proteomes" id="UP001501757"/>
    </source>
</evidence>
<comment type="similarity">
    <text evidence="2 3">Belongs to the DegT/DnrJ/EryC1 family.</text>
</comment>
<comment type="caution">
    <text evidence="4">The sequence shown here is derived from an EMBL/GenBank/DDBJ whole genome shotgun (WGS) entry which is preliminary data.</text>
</comment>
<keyword evidence="4" id="KW-0032">Aminotransferase</keyword>
<dbReference type="Proteomes" id="UP001501757">
    <property type="component" value="Unassembled WGS sequence"/>
</dbReference>
<protein>
    <submittedName>
        <fullName evidence="4">DegT/DnrJ/EryC1/StrS family aminotransferase</fullName>
    </submittedName>
</protein>
<evidence type="ECO:0000256" key="3">
    <source>
        <dbReference type="RuleBase" id="RU004508"/>
    </source>
</evidence>
<dbReference type="InterPro" id="IPR015421">
    <property type="entry name" value="PyrdxlP-dep_Trfase_major"/>
</dbReference>
<dbReference type="GO" id="GO:0008483">
    <property type="term" value="F:transaminase activity"/>
    <property type="evidence" value="ECO:0007669"/>
    <property type="project" value="UniProtKB-KW"/>
</dbReference>
<dbReference type="CDD" id="cd00616">
    <property type="entry name" value="AHBA_syn"/>
    <property type="match status" value="1"/>
</dbReference>
<dbReference type="PANTHER" id="PTHR30244:SF9">
    <property type="entry name" value="PROTEIN RV3402C"/>
    <property type="match status" value="1"/>
</dbReference>
<evidence type="ECO:0000256" key="2">
    <source>
        <dbReference type="ARBA" id="ARBA00037999"/>
    </source>
</evidence>
<keyword evidence="4" id="KW-0808">Transferase</keyword>
<dbReference type="Pfam" id="PF01041">
    <property type="entry name" value="DegT_DnrJ_EryC1"/>
    <property type="match status" value="1"/>
</dbReference>
<reference evidence="4 5" key="1">
    <citation type="journal article" date="2019" name="Int. J. Syst. Evol. Microbiol.">
        <title>The Global Catalogue of Microorganisms (GCM) 10K type strain sequencing project: providing services to taxonomists for standard genome sequencing and annotation.</title>
        <authorList>
            <consortium name="The Broad Institute Genomics Platform"/>
            <consortium name="The Broad Institute Genome Sequencing Center for Infectious Disease"/>
            <person name="Wu L."/>
            <person name="Ma J."/>
        </authorList>
    </citation>
    <scope>NUCLEOTIDE SEQUENCE [LARGE SCALE GENOMIC DNA]</scope>
    <source>
        <strain evidence="4 5">JCM 13378</strain>
    </source>
</reference>
<dbReference type="RefSeq" id="WP_343844234.1">
    <property type="nucleotide sequence ID" value="NZ_BAAAEI010000007.1"/>
</dbReference>
<dbReference type="SUPFAM" id="SSF53383">
    <property type="entry name" value="PLP-dependent transferases"/>
    <property type="match status" value="1"/>
</dbReference>
<dbReference type="PIRSF" id="PIRSF000390">
    <property type="entry name" value="PLP_StrS"/>
    <property type="match status" value="1"/>
</dbReference>
<gene>
    <name evidence="4" type="ORF">GCM10009092_17430</name>
</gene>
<dbReference type="InterPro" id="IPR000653">
    <property type="entry name" value="DegT/StrS_aminotransferase"/>
</dbReference>
<dbReference type="EMBL" id="BAAAEI010000007">
    <property type="protein sequence ID" value="GAA0353566.1"/>
    <property type="molecule type" value="Genomic_DNA"/>
</dbReference>
<dbReference type="PANTHER" id="PTHR30244">
    <property type="entry name" value="TRANSAMINASE"/>
    <property type="match status" value="1"/>
</dbReference>
<evidence type="ECO:0000313" key="4">
    <source>
        <dbReference type="EMBL" id="GAA0353566.1"/>
    </source>
</evidence>
<evidence type="ECO:0000256" key="1">
    <source>
        <dbReference type="ARBA" id="ARBA00022898"/>
    </source>
</evidence>
<accession>A0ABN0X2Q8</accession>
<keyword evidence="5" id="KW-1185">Reference proteome</keyword>
<dbReference type="InterPro" id="IPR015424">
    <property type="entry name" value="PyrdxlP-dep_Trfase"/>
</dbReference>
<keyword evidence="1 3" id="KW-0663">Pyridoxal phosphate</keyword>
<organism evidence="4 5">
    <name type="scientific">Bowmanella denitrificans</name>
    <dbReference type="NCBI Taxonomy" id="366582"/>
    <lineage>
        <taxon>Bacteria</taxon>
        <taxon>Pseudomonadati</taxon>
        <taxon>Pseudomonadota</taxon>
        <taxon>Gammaproteobacteria</taxon>
        <taxon>Alteromonadales</taxon>
        <taxon>Alteromonadaceae</taxon>
        <taxon>Bowmanella</taxon>
    </lineage>
</organism>
<sequence length="359" mass="39664">MIPVTKPYFPPIEKYQKYLSDIYQRQWLTNSGPLHQELTQRLEDYLGVQNLLLVSNGTLALQVAFKALGLQADGKVLTTPFTFAATPGALAWEGLKPVFSDICPKSFNLAAGTLPENGNFSAILGVHVFGNPCETQAIQAYADARQAKVIYDAAHAFGVTQKGKSVLCAGDASTLSFHATKLFHTVEGGAIVFRQREDFERAKQMINFGLDSHGIPQTIGINAKLSEVHAAMGLAVLDDIQRITERRLAIVNQYKLNLQGCVGFQHWQEGASINGAYMPVVLESEADINRCVKNLQEEQVYPRRYFYPSLNKAPAFYQQSDCSNSESLANRILCLPLYTDLSTQEVDRICHILKSGLSS</sequence>
<name>A0ABN0X2Q8_9ALTE</name>
<dbReference type="Gene3D" id="3.40.640.10">
    <property type="entry name" value="Type I PLP-dependent aspartate aminotransferase-like (Major domain)"/>
    <property type="match status" value="1"/>
</dbReference>